<feature type="region of interest" description="Disordered" evidence="1">
    <location>
        <begin position="257"/>
        <end position="296"/>
    </location>
</feature>
<feature type="compositionally biased region" description="Polar residues" evidence="1">
    <location>
        <begin position="74"/>
        <end position="88"/>
    </location>
</feature>
<reference evidence="3" key="2">
    <citation type="journal article" date="2023" name="IMA Fungus">
        <title>Comparative genomic study of the Penicillium genus elucidates a diverse pangenome and 15 lateral gene transfer events.</title>
        <authorList>
            <person name="Petersen C."/>
            <person name="Sorensen T."/>
            <person name="Nielsen M.R."/>
            <person name="Sondergaard T.E."/>
            <person name="Sorensen J.L."/>
            <person name="Fitzpatrick D.A."/>
            <person name="Frisvad J.C."/>
            <person name="Nielsen K.L."/>
        </authorList>
    </citation>
    <scope>NUCLEOTIDE SEQUENCE</scope>
    <source>
        <strain evidence="3">IBT 19713</strain>
    </source>
</reference>
<proteinExistence type="predicted"/>
<feature type="compositionally biased region" description="Basic and acidic residues" evidence="1">
    <location>
        <begin position="173"/>
        <end position="196"/>
    </location>
</feature>
<evidence type="ECO:0000313" key="3">
    <source>
        <dbReference type="EMBL" id="KAJ5225319.1"/>
    </source>
</evidence>
<dbReference type="Proteomes" id="UP001150941">
    <property type="component" value="Unassembled WGS sequence"/>
</dbReference>
<feature type="region of interest" description="Disordered" evidence="1">
    <location>
        <begin position="73"/>
        <end position="101"/>
    </location>
</feature>
<comment type="caution">
    <text evidence="3">The sequence shown here is derived from an EMBL/GenBank/DDBJ whole genome shotgun (WGS) entry which is preliminary data.</text>
</comment>
<reference evidence="3" key="1">
    <citation type="submission" date="2022-11" db="EMBL/GenBank/DDBJ databases">
        <authorList>
            <person name="Petersen C."/>
        </authorList>
    </citation>
    <scope>NUCLEOTIDE SEQUENCE</scope>
    <source>
        <strain evidence="3">IBT 19713</strain>
    </source>
</reference>
<feature type="region of interest" description="Disordered" evidence="1">
    <location>
        <begin position="173"/>
        <end position="225"/>
    </location>
</feature>
<dbReference type="GeneID" id="83203143"/>
<evidence type="ECO:0000256" key="2">
    <source>
        <dbReference type="SAM" id="Phobius"/>
    </source>
</evidence>
<dbReference type="EMBL" id="JAPQKS010000005">
    <property type="protein sequence ID" value="KAJ5225319.1"/>
    <property type="molecule type" value="Genomic_DNA"/>
</dbReference>
<feature type="transmembrane region" description="Helical" evidence="2">
    <location>
        <begin position="17"/>
        <end position="42"/>
    </location>
</feature>
<dbReference type="RefSeq" id="XP_058328730.1">
    <property type="nucleotide sequence ID" value="XM_058475840.1"/>
</dbReference>
<organism evidence="3 4">
    <name type="scientific">Penicillium chermesinum</name>
    <dbReference type="NCBI Taxonomy" id="63820"/>
    <lineage>
        <taxon>Eukaryota</taxon>
        <taxon>Fungi</taxon>
        <taxon>Dikarya</taxon>
        <taxon>Ascomycota</taxon>
        <taxon>Pezizomycotina</taxon>
        <taxon>Eurotiomycetes</taxon>
        <taxon>Eurotiomycetidae</taxon>
        <taxon>Eurotiales</taxon>
        <taxon>Aspergillaceae</taxon>
        <taxon>Penicillium</taxon>
    </lineage>
</organism>
<dbReference type="OrthoDB" id="5376312at2759"/>
<keyword evidence="2" id="KW-0812">Transmembrane</keyword>
<sequence>MYIPQKRDTGSGSKNHIFIIIFVTIIFFLALCVCGFFLARYLRQRHYNPKYIPGKALKRKWQQWCPGGKASYGQVPSQTAANNDQDTSYRGGGANPPEMTTTNNAEVRRETSIRSVITLPAYSANPNPTEQVVAREGERAGMDMVVEFPETAEEEEARREEQMEALYQVRLNRRQEQAERDARREERRAARARGDSLRLAQIAAESRVRNSNRRSGNNSSSSLSASAVIAENQARERARRIASVSYADLGHVRHDGSRLRADSANSDHRPLLQNAAGNPSSPSLADQQDGGSSRIQSMASSIRTVDTGGVDLDTLTLVPTVTQGSSRPASQFEEADLGDVNIPPPRNMSILIGVMPQPTRVRTRLRQMQITL</sequence>
<name>A0A9W9TJY4_9EURO</name>
<feature type="compositionally biased region" description="Polar residues" evidence="1">
    <location>
        <begin position="275"/>
        <end position="296"/>
    </location>
</feature>
<feature type="compositionally biased region" description="Basic and acidic residues" evidence="1">
    <location>
        <begin position="257"/>
        <end position="270"/>
    </location>
</feature>
<accession>A0A9W9TJY4</accession>
<feature type="region of interest" description="Disordered" evidence="1">
    <location>
        <begin position="322"/>
        <end position="341"/>
    </location>
</feature>
<gene>
    <name evidence="3" type="ORF">N7468_006544</name>
</gene>
<keyword evidence="4" id="KW-1185">Reference proteome</keyword>
<feature type="compositionally biased region" description="Low complexity" evidence="1">
    <location>
        <begin position="213"/>
        <end position="225"/>
    </location>
</feature>
<evidence type="ECO:0000256" key="1">
    <source>
        <dbReference type="SAM" id="MobiDB-lite"/>
    </source>
</evidence>
<dbReference type="AlphaFoldDB" id="A0A9W9TJY4"/>
<protein>
    <submittedName>
        <fullName evidence="3">Uncharacterized protein</fullName>
    </submittedName>
</protein>
<evidence type="ECO:0000313" key="4">
    <source>
        <dbReference type="Proteomes" id="UP001150941"/>
    </source>
</evidence>
<keyword evidence="2" id="KW-0472">Membrane</keyword>
<keyword evidence="2" id="KW-1133">Transmembrane helix</keyword>